<sequence>MRWTAQRGSITAEFAAAVPAVGLVLALGLAGMQLGGLQVRAQDAAADTARSWARGDATPAVIGRLGAAEVERVDSGDLVCARVTARLGGGLLAAVGVSGTSCALGGGR</sequence>
<name>A0A2M9CGW4_9MICO</name>
<dbReference type="RefSeq" id="WP_211282139.1">
    <property type="nucleotide sequence ID" value="NZ_PGFF01000001.1"/>
</dbReference>
<protein>
    <recommendedName>
        <fullName evidence="3">TadE-like protein</fullName>
    </recommendedName>
</protein>
<evidence type="ECO:0000313" key="2">
    <source>
        <dbReference type="Proteomes" id="UP000228758"/>
    </source>
</evidence>
<dbReference type="AlphaFoldDB" id="A0A2M9CGW4"/>
<organism evidence="1 2">
    <name type="scientific">Diaminobutyricimonas aerilata</name>
    <dbReference type="NCBI Taxonomy" id="1162967"/>
    <lineage>
        <taxon>Bacteria</taxon>
        <taxon>Bacillati</taxon>
        <taxon>Actinomycetota</taxon>
        <taxon>Actinomycetes</taxon>
        <taxon>Micrococcales</taxon>
        <taxon>Microbacteriaceae</taxon>
        <taxon>Diaminobutyricimonas</taxon>
    </lineage>
</organism>
<comment type="caution">
    <text evidence="1">The sequence shown here is derived from an EMBL/GenBank/DDBJ whole genome shotgun (WGS) entry which is preliminary data.</text>
</comment>
<evidence type="ECO:0008006" key="3">
    <source>
        <dbReference type="Google" id="ProtNLM"/>
    </source>
</evidence>
<reference evidence="1 2" key="1">
    <citation type="submission" date="2017-11" db="EMBL/GenBank/DDBJ databases">
        <title>Genomic Encyclopedia of Archaeal and Bacterial Type Strains, Phase II (KMG-II): From Individual Species to Whole Genera.</title>
        <authorList>
            <person name="Goeker M."/>
        </authorList>
    </citation>
    <scope>NUCLEOTIDE SEQUENCE [LARGE SCALE GENOMIC DNA]</scope>
    <source>
        <strain evidence="1 2">DSM 27393</strain>
    </source>
</reference>
<evidence type="ECO:0000313" key="1">
    <source>
        <dbReference type="EMBL" id="PJJ71127.1"/>
    </source>
</evidence>
<keyword evidence="2" id="KW-1185">Reference proteome</keyword>
<dbReference type="EMBL" id="PGFF01000001">
    <property type="protein sequence ID" value="PJJ71127.1"/>
    <property type="molecule type" value="Genomic_DNA"/>
</dbReference>
<accession>A0A2M9CGW4</accession>
<dbReference type="Proteomes" id="UP000228758">
    <property type="component" value="Unassembled WGS sequence"/>
</dbReference>
<gene>
    <name evidence="1" type="ORF">CLV46_0668</name>
</gene>
<proteinExistence type="predicted"/>